<evidence type="ECO:0000256" key="2">
    <source>
        <dbReference type="ARBA" id="ARBA00008398"/>
    </source>
</evidence>
<evidence type="ECO:0000259" key="15">
    <source>
        <dbReference type="PROSITE" id="PS51038"/>
    </source>
</evidence>
<dbReference type="GO" id="GO:0005664">
    <property type="term" value="C:nuclear origin of replication recognition complex"/>
    <property type="evidence" value="ECO:0007669"/>
    <property type="project" value="TreeGrafter"/>
</dbReference>
<dbReference type="STRING" id="644223.C4R855"/>
<dbReference type="SMR" id="C4R855"/>
<dbReference type="GO" id="GO:0006270">
    <property type="term" value="P:DNA replication initiation"/>
    <property type="evidence" value="ECO:0007669"/>
    <property type="project" value="TreeGrafter"/>
</dbReference>
<evidence type="ECO:0000256" key="9">
    <source>
        <dbReference type="ARBA" id="ARBA00023125"/>
    </source>
</evidence>
<evidence type="ECO:0000256" key="14">
    <source>
        <dbReference type="SAM" id="MobiDB-lite"/>
    </source>
</evidence>
<dbReference type="Gene3D" id="3.40.50.300">
    <property type="entry name" value="P-loop containing nucleotide triphosphate hydrolases"/>
    <property type="match status" value="1"/>
</dbReference>
<dbReference type="GeneID" id="8201468"/>
<dbReference type="OrthoDB" id="1926878at2759"/>
<keyword evidence="5" id="KW-0479">Metal-binding</keyword>
<evidence type="ECO:0000256" key="5">
    <source>
        <dbReference type="ARBA" id="ARBA00022723"/>
    </source>
</evidence>
<dbReference type="GO" id="GO:0005524">
    <property type="term" value="F:ATP binding"/>
    <property type="evidence" value="ECO:0007669"/>
    <property type="project" value="UniProtKB-KW"/>
</dbReference>
<evidence type="ECO:0000313" key="16">
    <source>
        <dbReference type="EMBL" id="CAY71780.1"/>
    </source>
</evidence>
<dbReference type="GO" id="GO:0033314">
    <property type="term" value="P:mitotic DNA replication checkpoint signaling"/>
    <property type="evidence" value="ECO:0007669"/>
    <property type="project" value="TreeGrafter"/>
</dbReference>
<keyword evidence="7 13" id="KW-0067">ATP-binding</keyword>
<protein>
    <recommendedName>
        <fullName evidence="3 13">Origin recognition complex subunit 1</fullName>
    </recommendedName>
</protein>
<dbReference type="HOGENOM" id="CLU_012774_1_1_1"/>
<dbReference type="InParanoid" id="C4R855"/>
<dbReference type="Pfam" id="PF21312">
    <property type="entry name" value="WHD_ORC1"/>
    <property type="match status" value="1"/>
</dbReference>
<dbReference type="InterPro" id="IPR003959">
    <property type="entry name" value="ATPase_AAA_core"/>
</dbReference>
<evidence type="ECO:0000256" key="12">
    <source>
        <dbReference type="ARBA" id="ARBA00062293"/>
    </source>
</evidence>
<dbReference type="eggNOG" id="KOG1514">
    <property type="taxonomic scope" value="Eukaryota"/>
</dbReference>
<dbReference type="CDD" id="cd00009">
    <property type="entry name" value="AAA"/>
    <property type="match status" value="1"/>
</dbReference>
<sequence length="702" mass="80078">MASTARQFKGWQYYFDVESQNQDTPRRRSRRNDTLNDSLTLKRNSDGLEIEIGTVIEVQNSKFRDFALIHDISFGTDVYLEVRAMWFLRATDLSSRLEGRQVEKNELFLTPVTDRIKLKDILRKVKVVSKLEYDAIEINDSNTNELFLCRYCCDHDGSNITDSFEWDQFHNLLKKNPEQFYHNVKNLTGSATIKSLTSQSNLLSSGRKARKYVELSSESEFEDEDESDDEKYNRKLNKTGTPRSKRVLYSTPTSERYYNIPSFPQVSSKKLNLEGMKDDEDEQAKPMAKLFSSAKKRLHTGAHLNTLPCRDEQFEQLYTSVEVAIENNTGMCIYVSGTPGTGKTVTIREVIKQLAEKHGSVFDYLEINGLKLLTPQAAYEVLFTKIFGQRSKSGQAVGLLEEYFNSSKKKKPLVVLMDELDQILTKNQSVLYNFFNWPSYSSSSLIVIAVANTMDLPERLLTNKISSRLGMIRLQFPGYNFSQLAEIIKHRLESIGKLNSDKLVINSGAIEFASRKVASVSGDARRALSICLRAVEIAEKEFVKKTEQEKAELGGIFTVQIAHIIKSVNESTSSTVTSYLNCSPFHLRLFLVGVLARIRRTGVSENTLGSIIDELQNMVKVNHFQKVRESLERENLQFTRVIFGGLKTRMQSFDFILQELIENGIILKNGNLGRSSLIKLNIEEDEITTVFKKDDTLKEVMY</sequence>
<feature type="compositionally biased region" description="Acidic residues" evidence="14">
    <location>
        <begin position="217"/>
        <end position="229"/>
    </location>
</feature>
<dbReference type="Gene3D" id="2.30.30.490">
    <property type="match status" value="1"/>
</dbReference>
<feature type="domain" description="BAH" evidence="15">
    <location>
        <begin position="48"/>
        <end position="164"/>
    </location>
</feature>
<evidence type="ECO:0000256" key="4">
    <source>
        <dbReference type="ARBA" id="ARBA00022705"/>
    </source>
</evidence>
<keyword evidence="4 13" id="KW-0235">DNA replication</keyword>
<gene>
    <name evidence="16" type="ordered locus">PAS_chr4_0526</name>
</gene>
<dbReference type="SMART" id="SM00382">
    <property type="entry name" value="AAA"/>
    <property type="match status" value="1"/>
</dbReference>
<dbReference type="GO" id="GO:0046872">
    <property type="term" value="F:metal ion binding"/>
    <property type="evidence" value="ECO:0007669"/>
    <property type="project" value="UniProtKB-KW"/>
</dbReference>
<evidence type="ECO:0000256" key="11">
    <source>
        <dbReference type="ARBA" id="ARBA00053599"/>
    </source>
</evidence>
<comment type="function">
    <text evidence="11">Component of the origin recognition complex (ORC) that binds origins of replication. It has a role in both chromosomal replication and mating type transcriptional silencing. Binds to the ARS consensus sequence (ACS) of origins of replication in an ATP-dependent manner.</text>
</comment>
<dbReference type="KEGG" id="ppa:PAS_chr4_0526"/>
<dbReference type="RefSeq" id="XP_002493959.1">
    <property type="nucleotide sequence ID" value="XM_002493914.1"/>
</dbReference>
<keyword evidence="9 13" id="KW-0238">DNA-binding</keyword>
<keyword evidence="17" id="KW-1185">Reference proteome</keyword>
<dbReference type="OMA" id="FFNWPTY"/>
<dbReference type="FunCoup" id="C4R855">
    <property type="interactions" value="423"/>
</dbReference>
<name>C4R855_KOMPG</name>
<comment type="subunit">
    <text evidence="12 13">ORC is composed of six subunits.</text>
</comment>
<keyword evidence="6 13" id="KW-0547">Nucleotide-binding</keyword>
<evidence type="ECO:0000256" key="8">
    <source>
        <dbReference type="ARBA" id="ARBA00022842"/>
    </source>
</evidence>
<dbReference type="FunFam" id="1.10.8.60:FF:000274">
    <property type="entry name" value="Origin recognition complex subunit 1"/>
    <property type="match status" value="1"/>
</dbReference>
<comment type="similarity">
    <text evidence="2 13">Belongs to the ORC1 family.</text>
</comment>
<organism evidence="16 17">
    <name type="scientific">Komagataella phaffii (strain GS115 / ATCC 20864)</name>
    <name type="common">Yeast</name>
    <name type="synonym">Pichia pastoris</name>
    <dbReference type="NCBI Taxonomy" id="644223"/>
    <lineage>
        <taxon>Eukaryota</taxon>
        <taxon>Fungi</taxon>
        <taxon>Dikarya</taxon>
        <taxon>Ascomycota</taxon>
        <taxon>Saccharomycotina</taxon>
        <taxon>Pichiomycetes</taxon>
        <taxon>Pichiales</taxon>
        <taxon>Pichiaceae</taxon>
        <taxon>Komagataella</taxon>
    </lineage>
</organism>
<dbReference type="PANTHER" id="PTHR10763:SF23">
    <property type="entry name" value="ORIGIN RECOGNITION COMPLEX SUBUNIT 1"/>
    <property type="match status" value="1"/>
</dbReference>
<dbReference type="Pfam" id="PF17872">
    <property type="entry name" value="AAA_lid_10"/>
    <property type="match status" value="1"/>
</dbReference>
<comment type="subcellular location">
    <subcellularLocation>
        <location evidence="1 13">Nucleus</location>
    </subcellularLocation>
</comment>
<dbReference type="InterPro" id="IPR001025">
    <property type="entry name" value="BAH_dom"/>
</dbReference>
<feature type="region of interest" description="Disordered" evidence="14">
    <location>
        <begin position="214"/>
        <end position="239"/>
    </location>
</feature>
<proteinExistence type="inferred from homology"/>
<dbReference type="Proteomes" id="UP000000314">
    <property type="component" value="Chromosome 4"/>
</dbReference>
<evidence type="ECO:0000256" key="1">
    <source>
        <dbReference type="ARBA" id="ARBA00004123"/>
    </source>
</evidence>
<dbReference type="InterPro" id="IPR041083">
    <property type="entry name" value="AAA_lid_10"/>
</dbReference>
<comment type="function">
    <text evidence="13">Component of the origin recognition complex (ORC) that binds origins of replication. DNA-binding is ATP-dependent, however specific DNA sequences that define origins of replication have not been identified so far. ORC is required to assemble the pre-replication complex necessary to initiate DNA replication.</text>
</comment>
<dbReference type="GO" id="GO:0003682">
    <property type="term" value="F:chromatin binding"/>
    <property type="evidence" value="ECO:0007669"/>
    <property type="project" value="InterPro"/>
</dbReference>
<dbReference type="PANTHER" id="PTHR10763">
    <property type="entry name" value="CELL DIVISION CONTROL PROTEIN 6-RELATED"/>
    <property type="match status" value="1"/>
</dbReference>
<dbReference type="InterPro" id="IPR003593">
    <property type="entry name" value="AAA+_ATPase"/>
</dbReference>
<dbReference type="AlphaFoldDB" id="C4R855"/>
<evidence type="ECO:0000313" key="17">
    <source>
        <dbReference type="Proteomes" id="UP000000314"/>
    </source>
</evidence>
<evidence type="ECO:0000256" key="6">
    <source>
        <dbReference type="ARBA" id="ARBA00022741"/>
    </source>
</evidence>
<dbReference type="FunFam" id="3.40.50.300:FF:000199">
    <property type="entry name" value="Origin recognition complex subunit 1"/>
    <property type="match status" value="1"/>
</dbReference>
<reference evidence="16 17" key="1">
    <citation type="journal article" date="2009" name="Nat. Biotechnol.">
        <title>Genome sequence of the recombinant protein production host Pichia pastoris.</title>
        <authorList>
            <person name="De Schutter K."/>
            <person name="Lin Y.C."/>
            <person name="Tiels P."/>
            <person name="Van Hecke A."/>
            <person name="Glinka S."/>
            <person name="Weber-Lehmann J."/>
            <person name="Rouze P."/>
            <person name="Van de Peer Y."/>
            <person name="Callewaert N."/>
        </authorList>
    </citation>
    <scope>NUCLEOTIDE SEQUENCE [LARGE SCALE GENOMIC DNA]</scope>
    <source>
        <strain evidence="17">GS115 / ATCC 20864</strain>
    </source>
</reference>
<dbReference type="Gene3D" id="1.10.8.60">
    <property type="match status" value="1"/>
</dbReference>
<keyword evidence="8" id="KW-0460">Magnesium</keyword>
<dbReference type="InterPro" id="IPR050311">
    <property type="entry name" value="ORC1/CDC6"/>
</dbReference>
<evidence type="ECO:0000256" key="10">
    <source>
        <dbReference type="ARBA" id="ARBA00023242"/>
    </source>
</evidence>
<dbReference type="InterPro" id="IPR027417">
    <property type="entry name" value="P-loop_NTPase"/>
</dbReference>
<dbReference type="InterPro" id="IPR043151">
    <property type="entry name" value="BAH_sf"/>
</dbReference>
<keyword evidence="10 13" id="KW-0539">Nucleus</keyword>
<evidence type="ECO:0000256" key="7">
    <source>
        <dbReference type="ARBA" id="ARBA00022840"/>
    </source>
</evidence>
<evidence type="ECO:0000256" key="13">
    <source>
        <dbReference type="RuleBase" id="RU365058"/>
    </source>
</evidence>
<dbReference type="InterPro" id="IPR048867">
    <property type="entry name" value="WHD_ORC1"/>
</dbReference>
<dbReference type="PROSITE" id="PS51038">
    <property type="entry name" value="BAH"/>
    <property type="match status" value="1"/>
</dbReference>
<dbReference type="GO" id="GO:0003688">
    <property type="term" value="F:DNA replication origin binding"/>
    <property type="evidence" value="ECO:0007669"/>
    <property type="project" value="UniProtKB-ARBA"/>
</dbReference>
<dbReference type="EMBL" id="FN392322">
    <property type="protein sequence ID" value="CAY71780.1"/>
    <property type="molecule type" value="Genomic_DNA"/>
</dbReference>
<dbReference type="GO" id="GO:0016887">
    <property type="term" value="F:ATP hydrolysis activity"/>
    <property type="evidence" value="ECO:0007669"/>
    <property type="project" value="InterPro"/>
</dbReference>
<dbReference type="Pfam" id="PF00004">
    <property type="entry name" value="AAA"/>
    <property type="match status" value="1"/>
</dbReference>
<dbReference type="SUPFAM" id="SSF52540">
    <property type="entry name" value="P-loop containing nucleoside triphosphate hydrolases"/>
    <property type="match status" value="1"/>
</dbReference>
<dbReference type="Pfam" id="PF01426">
    <property type="entry name" value="BAH"/>
    <property type="match status" value="1"/>
</dbReference>
<evidence type="ECO:0000256" key="3">
    <source>
        <dbReference type="ARBA" id="ARBA00019081"/>
    </source>
</evidence>
<dbReference type="SUPFAM" id="SSF82061">
    <property type="entry name" value="BAH domain"/>
    <property type="match status" value="1"/>
</dbReference>
<accession>C4R855</accession>